<keyword evidence="8 10" id="KW-0413">Isomerase</keyword>
<dbReference type="AlphaFoldDB" id="A0A367W1Q2"/>
<keyword evidence="7 10" id="KW-0520">NAD</keyword>
<evidence type="ECO:0000256" key="8">
    <source>
        <dbReference type="ARBA" id="ARBA00023235"/>
    </source>
</evidence>
<accession>A0A367W1Q2</accession>
<dbReference type="Pfam" id="PF01370">
    <property type="entry name" value="Epimerase"/>
    <property type="match status" value="1"/>
</dbReference>
<dbReference type="GO" id="GO:0003978">
    <property type="term" value="F:UDP-glucose 4-epimerase activity"/>
    <property type="evidence" value="ECO:0007669"/>
    <property type="project" value="UniProtKB-UniRule"/>
</dbReference>
<dbReference type="CDD" id="cd05247">
    <property type="entry name" value="UDP_G4E_1_SDR_e"/>
    <property type="match status" value="1"/>
</dbReference>
<dbReference type="SUPFAM" id="SSF51735">
    <property type="entry name" value="NAD(P)-binding Rossmann-fold domains"/>
    <property type="match status" value="1"/>
</dbReference>
<evidence type="ECO:0000256" key="4">
    <source>
        <dbReference type="ARBA" id="ARBA00007637"/>
    </source>
</evidence>
<comment type="cofactor">
    <cofactor evidence="2 10">
        <name>NAD(+)</name>
        <dbReference type="ChEBI" id="CHEBI:57540"/>
    </cofactor>
</comment>
<dbReference type="PANTHER" id="PTHR43725:SF53">
    <property type="entry name" value="UDP-ARABINOSE 4-EPIMERASE 1"/>
    <property type="match status" value="1"/>
</dbReference>
<evidence type="ECO:0000259" key="11">
    <source>
        <dbReference type="Pfam" id="PF01370"/>
    </source>
</evidence>
<comment type="subunit">
    <text evidence="10">Homodimer.</text>
</comment>
<dbReference type="RefSeq" id="WP_114104096.1">
    <property type="nucleotide sequence ID" value="NZ_JPWF01000018.1"/>
</dbReference>
<evidence type="ECO:0000256" key="7">
    <source>
        <dbReference type="ARBA" id="ARBA00023027"/>
    </source>
</evidence>
<comment type="pathway">
    <text evidence="3 10">Carbohydrate metabolism; galactose metabolism.</text>
</comment>
<evidence type="ECO:0000256" key="9">
    <source>
        <dbReference type="ARBA" id="ARBA00023277"/>
    </source>
</evidence>
<dbReference type="InterPro" id="IPR005886">
    <property type="entry name" value="UDP_G4E"/>
</dbReference>
<comment type="catalytic activity">
    <reaction evidence="1 10">
        <text>UDP-alpha-D-glucose = UDP-alpha-D-galactose</text>
        <dbReference type="Rhea" id="RHEA:22168"/>
        <dbReference type="ChEBI" id="CHEBI:58885"/>
        <dbReference type="ChEBI" id="CHEBI:66914"/>
        <dbReference type="EC" id="5.1.3.2"/>
    </reaction>
</comment>
<evidence type="ECO:0000256" key="6">
    <source>
        <dbReference type="ARBA" id="ARBA00018569"/>
    </source>
</evidence>
<evidence type="ECO:0000313" key="12">
    <source>
        <dbReference type="EMBL" id="RCK31799.1"/>
    </source>
</evidence>
<feature type="domain" description="NAD-dependent epimerase/dehydratase" evidence="11">
    <location>
        <begin position="7"/>
        <end position="255"/>
    </location>
</feature>
<dbReference type="OrthoDB" id="9801785at2"/>
<keyword evidence="9 10" id="KW-0119">Carbohydrate metabolism</keyword>
<dbReference type="NCBIfam" id="TIGR01179">
    <property type="entry name" value="galE"/>
    <property type="match status" value="1"/>
</dbReference>
<reference evidence="12 13" key="1">
    <citation type="submission" date="2014-07" db="EMBL/GenBank/DDBJ databases">
        <title>Draft genome sequence of Thalassospira profundimaris 35.</title>
        <authorList>
            <person name="Lai Q."/>
            <person name="Shao Z."/>
        </authorList>
    </citation>
    <scope>NUCLEOTIDE SEQUENCE [LARGE SCALE GENOMIC DNA]</scope>
    <source>
        <strain evidence="12 13">35</strain>
    </source>
</reference>
<dbReference type="GO" id="GO:0033499">
    <property type="term" value="P:galactose catabolic process via UDP-galactose, Leloir pathway"/>
    <property type="evidence" value="ECO:0007669"/>
    <property type="project" value="TreeGrafter"/>
</dbReference>
<dbReference type="PANTHER" id="PTHR43725">
    <property type="entry name" value="UDP-GLUCOSE 4-EPIMERASE"/>
    <property type="match status" value="1"/>
</dbReference>
<dbReference type="InterPro" id="IPR036291">
    <property type="entry name" value="NAD(P)-bd_dom_sf"/>
</dbReference>
<evidence type="ECO:0000256" key="1">
    <source>
        <dbReference type="ARBA" id="ARBA00000083"/>
    </source>
</evidence>
<dbReference type="UniPathway" id="UPA00214"/>
<evidence type="ECO:0000256" key="10">
    <source>
        <dbReference type="RuleBase" id="RU366046"/>
    </source>
</evidence>
<gene>
    <name evidence="12" type="ORF">TH19_20495</name>
</gene>
<comment type="similarity">
    <text evidence="4 10">Belongs to the NAD(P)-dependent epimerase/dehydratase family.</text>
</comment>
<dbReference type="Gene3D" id="3.90.25.10">
    <property type="entry name" value="UDP-galactose 4-epimerase, domain 1"/>
    <property type="match status" value="1"/>
</dbReference>
<dbReference type="InterPro" id="IPR001509">
    <property type="entry name" value="Epimerase_deHydtase"/>
</dbReference>
<evidence type="ECO:0000256" key="5">
    <source>
        <dbReference type="ARBA" id="ARBA00013189"/>
    </source>
</evidence>
<organism evidence="12 13">
    <name type="scientific">Thalassospira profundimaris</name>
    <dbReference type="NCBI Taxonomy" id="502049"/>
    <lineage>
        <taxon>Bacteria</taxon>
        <taxon>Pseudomonadati</taxon>
        <taxon>Pseudomonadota</taxon>
        <taxon>Alphaproteobacteria</taxon>
        <taxon>Rhodospirillales</taxon>
        <taxon>Thalassospiraceae</taxon>
        <taxon>Thalassospira</taxon>
    </lineage>
</organism>
<dbReference type="EMBL" id="JPWF01000018">
    <property type="protein sequence ID" value="RCK31799.1"/>
    <property type="molecule type" value="Genomic_DNA"/>
</dbReference>
<comment type="caution">
    <text evidence="12">The sequence shown here is derived from an EMBL/GenBank/DDBJ whole genome shotgun (WGS) entry which is preliminary data.</text>
</comment>
<evidence type="ECO:0000313" key="13">
    <source>
        <dbReference type="Proteomes" id="UP000253226"/>
    </source>
</evidence>
<dbReference type="Proteomes" id="UP000253226">
    <property type="component" value="Unassembled WGS sequence"/>
</dbReference>
<evidence type="ECO:0000256" key="3">
    <source>
        <dbReference type="ARBA" id="ARBA00004947"/>
    </source>
</evidence>
<dbReference type="EC" id="5.1.3.2" evidence="5 10"/>
<sequence>MSTQKKVLVTGGAGYIGSHVCKALHANGHIPIVFDNLSTGHERFVKWGPLHLGDITNPDDLNDAFAKRHPDLVMHFAASAYVRESVADPMKYYVNNCLGSLRLLDAMQCHGVKHIVVSSTCAVYGDCKSLPIDESTPKDPQSPYGRSKLFVEQALRDLGNASDLKWVALRYFNAAGSDPDLEIGEDHTPETHIIPLAIQAALGMAPALQIFGDDFDTPDGTAIRDYVHVNDLATAHVNAMTYLENGGASSAFNLGTGTGTSIKDILDTIKRLSGHDVPHSVTARSPGDVPALYASATRANRYLDWTPTQSSLDNIIKTALNWYRHHRTGKG</sequence>
<name>A0A367W1Q2_9PROT</name>
<protein>
    <recommendedName>
        <fullName evidence="6 10">UDP-glucose 4-epimerase</fullName>
        <ecNumber evidence="5 10">5.1.3.2</ecNumber>
    </recommendedName>
</protein>
<evidence type="ECO:0000256" key="2">
    <source>
        <dbReference type="ARBA" id="ARBA00001911"/>
    </source>
</evidence>
<dbReference type="Gene3D" id="3.40.50.720">
    <property type="entry name" value="NAD(P)-binding Rossmann-like Domain"/>
    <property type="match status" value="1"/>
</dbReference>
<proteinExistence type="inferred from homology"/>